<dbReference type="SMART" id="SM00317">
    <property type="entry name" value="SET"/>
    <property type="match status" value="1"/>
</dbReference>
<dbReference type="AlphaFoldDB" id="A0A370GS67"/>
<keyword evidence="1" id="KW-0472">Membrane</keyword>
<keyword evidence="1" id="KW-0812">Transmembrane</keyword>
<dbReference type="Pfam" id="PF00856">
    <property type="entry name" value="SET"/>
    <property type="match status" value="1"/>
</dbReference>
<dbReference type="InterPro" id="IPR001214">
    <property type="entry name" value="SET_dom"/>
</dbReference>
<evidence type="ECO:0000313" key="3">
    <source>
        <dbReference type="EMBL" id="RDI46548.1"/>
    </source>
</evidence>
<reference evidence="3 4" key="1">
    <citation type="submission" date="2018-07" db="EMBL/GenBank/DDBJ databases">
        <title>Genomic Encyclopedia of Type Strains, Phase IV (KMG-IV): sequencing the most valuable type-strain genomes for metagenomic binning, comparative biology and taxonomic classification.</title>
        <authorList>
            <person name="Goeker M."/>
        </authorList>
    </citation>
    <scope>NUCLEOTIDE SEQUENCE [LARGE SCALE GENOMIC DNA]</scope>
    <source>
        <strain evidence="3 4">DSM 16500</strain>
    </source>
</reference>
<dbReference type="RefSeq" id="WP_114833843.1">
    <property type="nucleotide sequence ID" value="NZ_LR699114.1"/>
</dbReference>
<evidence type="ECO:0000313" key="4">
    <source>
        <dbReference type="Proteomes" id="UP000254720"/>
    </source>
</evidence>
<organism evidence="3 4">
    <name type="scientific">Aquicella lusitana</name>
    <dbReference type="NCBI Taxonomy" id="254246"/>
    <lineage>
        <taxon>Bacteria</taxon>
        <taxon>Pseudomonadati</taxon>
        <taxon>Pseudomonadota</taxon>
        <taxon>Gammaproteobacteria</taxon>
        <taxon>Legionellales</taxon>
        <taxon>Coxiellaceae</taxon>
        <taxon>Aquicella</taxon>
    </lineage>
</organism>
<gene>
    <name evidence="3" type="ORF">C8D86_10572</name>
</gene>
<keyword evidence="4" id="KW-1185">Reference proteome</keyword>
<dbReference type="PROSITE" id="PS50280">
    <property type="entry name" value="SET"/>
    <property type="match status" value="1"/>
</dbReference>
<dbReference type="Gene3D" id="2.170.270.10">
    <property type="entry name" value="SET domain"/>
    <property type="match status" value="1"/>
</dbReference>
<comment type="caution">
    <text evidence="3">The sequence shown here is derived from an EMBL/GenBank/DDBJ whole genome shotgun (WGS) entry which is preliminary data.</text>
</comment>
<sequence>MLLGASEMPLIQNKTNVKKLLIHGYGVFASRDIQPDEIIEECRYLLLPKVKDALIDYAFCIDENRILPLGNGALYNHSDQPNAKVIFDEENGLLCFHATKPISKDAEILIYYSKDWFHYRNAEPKPLSLRYKLQKWLQTGLFLGRFALVAGTILAIVLVMKSVPVSLGLFKGNV</sequence>
<proteinExistence type="predicted"/>
<accession>A0A370GS67</accession>
<name>A0A370GS67_9COXI</name>
<dbReference type="Proteomes" id="UP000254720">
    <property type="component" value="Unassembled WGS sequence"/>
</dbReference>
<feature type="domain" description="SET" evidence="2">
    <location>
        <begin position="13"/>
        <end position="113"/>
    </location>
</feature>
<evidence type="ECO:0000259" key="2">
    <source>
        <dbReference type="PROSITE" id="PS50280"/>
    </source>
</evidence>
<dbReference type="EMBL" id="QQAX01000005">
    <property type="protein sequence ID" value="RDI46548.1"/>
    <property type="molecule type" value="Genomic_DNA"/>
</dbReference>
<feature type="transmembrane region" description="Helical" evidence="1">
    <location>
        <begin position="140"/>
        <end position="160"/>
    </location>
</feature>
<evidence type="ECO:0000256" key="1">
    <source>
        <dbReference type="SAM" id="Phobius"/>
    </source>
</evidence>
<dbReference type="SUPFAM" id="SSF82199">
    <property type="entry name" value="SET domain"/>
    <property type="match status" value="1"/>
</dbReference>
<protein>
    <submittedName>
        <fullName evidence="3">SET domain-containing protein</fullName>
    </submittedName>
</protein>
<dbReference type="InterPro" id="IPR046341">
    <property type="entry name" value="SET_dom_sf"/>
</dbReference>
<dbReference type="OrthoDB" id="9790349at2"/>
<keyword evidence="1" id="KW-1133">Transmembrane helix</keyword>